<feature type="transmembrane region" description="Helical" evidence="2">
    <location>
        <begin position="38"/>
        <end position="61"/>
    </location>
</feature>
<gene>
    <name evidence="3" type="ORF">GCM10023081_15940</name>
</gene>
<name>A0ABP7C5X5_9MICC</name>
<feature type="compositionally biased region" description="Basic and acidic residues" evidence="1">
    <location>
        <begin position="77"/>
        <end position="87"/>
    </location>
</feature>
<accession>A0ABP7C5X5</accession>
<dbReference type="Proteomes" id="UP001500752">
    <property type="component" value="Unassembled WGS sequence"/>
</dbReference>
<comment type="caution">
    <text evidence="3">The sequence shown here is derived from an EMBL/GenBank/DDBJ whole genome shotgun (WGS) entry which is preliminary data.</text>
</comment>
<feature type="region of interest" description="Disordered" evidence="1">
    <location>
        <begin position="70"/>
        <end position="93"/>
    </location>
</feature>
<keyword evidence="2" id="KW-0812">Transmembrane</keyword>
<keyword evidence="2" id="KW-0472">Membrane</keyword>
<keyword evidence="4" id="KW-1185">Reference proteome</keyword>
<reference evidence="4" key="1">
    <citation type="journal article" date="2019" name="Int. J. Syst. Evol. Microbiol.">
        <title>The Global Catalogue of Microorganisms (GCM) 10K type strain sequencing project: providing services to taxonomists for standard genome sequencing and annotation.</title>
        <authorList>
            <consortium name="The Broad Institute Genomics Platform"/>
            <consortium name="The Broad Institute Genome Sequencing Center for Infectious Disease"/>
            <person name="Wu L."/>
            <person name="Ma J."/>
        </authorList>
    </citation>
    <scope>NUCLEOTIDE SEQUENCE [LARGE SCALE GENOMIC DNA]</scope>
    <source>
        <strain evidence="4">JCM 30742</strain>
    </source>
</reference>
<organism evidence="3 4">
    <name type="scientific">Arthrobacter ginkgonis</name>
    <dbReference type="NCBI Taxonomy" id="1630594"/>
    <lineage>
        <taxon>Bacteria</taxon>
        <taxon>Bacillati</taxon>
        <taxon>Actinomycetota</taxon>
        <taxon>Actinomycetes</taxon>
        <taxon>Micrococcales</taxon>
        <taxon>Micrococcaceae</taxon>
        <taxon>Arthrobacter</taxon>
    </lineage>
</organism>
<evidence type="ECO:0000256" key="1">
    <source>
        <dbReference type="SAM" id="MobiDB-lite"/>
    </source>
</evidence>
<evidence type="ECO:0000256" key="2">
    <source>
        <dbReference type="SAM" id="Phobius"/>
    </source>
</evidence>
<evidence type="ECO:0000313" key="4">
    <source>
        <dbReference type="Proteomes" id="UP001500752"/>
    </source>
</evidence>
<keyword evidence="2" id="KW-1133">Transmembrane helix</keyword>
<protein>
    <submittedName>
        <fullName evidence="3">Uncharacterized protein</fullName>
    </submittedName>
</protein>
<proteinExistence type="predicted"/>
<dbReference type="EMBL" id="BAABEO010000009">
    <property type="protein sequence ID" value="GAA3678487.1"/>
    <property type="molecule type" value="Genomic_DNA"/>
</dbReference>
<dbReference type="RefSeq" id="WP_345149846.1">
    <property type="nucleotide sequence ID" value="NZ_BAABEO010000009.1"/>
</dbReference>
<feature type="region of interest" description="Disordered" evidence="1">
    <location>
        <begin position="504"/>
        <end position="524"/>
    </location>
</feature>
<evidence type="ECO:0000313" key="3">
    <source>
        <dbReference type="EMBL" id="GAA3678487.1"/>
    </source>
</evidence>
<feature type="transmembrane region" description="Helical" evidence="2">
    <location>
        <begin position="126"/>
        <end position="149"/>
    </location>
</feature>
<sequence>MSPARKAAVAAAGAAVVLLPLLDPLTRARVLNGILFQQGVWILAGLVLLAAALWVLVDAGARLQASEKARKAKKARKAAEGKGKGAGEEAAEDSTAAARVAVQTLQAPSAENAPAGQMPARPGNPAWLPSAVLGVLILGTAAGALAQWWDRATALRDSVAVSAEPLPEMALRAPFVVAERQASSNLSGTVGNIGETDYLPPQDAYSTLVNRPGLFQPGYEVLLSQRLALTGQAEGTRCSFSAAAQKRMGGMFGHSLERAIAARDFMLIAKERDAWGYCDGDSPVVVVPLTKLHNWLSPRDVPAGVAVYNGTSGELRIQDTVEPGDLPGPAVSISQAERINDSLQTYGGSFWSTLLVQTGLTDQPKDEDDTNLGNFTNFSLAVGPQGGEGYVSPFTSRASSRSIDVVTVLDTARATAGQPASVALYRLASPRQSNAATADRIKADYASLPGWATGLEIMEIVPGGEGTWHASIGLRQNVTHRVELKADGSSCLLTATGQRLSCSGTAGPAEPVEGGGSGVDTGTDLSTLDDAELMRFHEAVVAELHRRLTTP</sequence>